<evidence type="ECO:0000256" key="1">
    <source>
        <dbReference type="ARBA" id="ARBA00006601"/>
    </source>
</evidence>
<dbReference type="GO" id="GO:0016628">
    <property type="term" value="F:oxidoreductase activity, acting on the CH-CH group of donors, NAD or NADP as acceptor"/>
    <property type="evidence" value="ECO:0007669"/>
    <property type="project" value="InterPro"/>
</dbReference>
<organism evidence="6 7">
    <name type="scientific">Enterococcus rivorum</name>
    <dbReference type="NCBI Taxonomy" id="762845"/>
    <lineage>
        <taxon>Bacteria</taxon>
        <taxon>Bacillati</taxon>
        <taxon>Bacillota</taxon>
        <taxon>Bacilli</taxon>
        <taxon>Lactobacillales</taxon>
        <taxon>Enterococcaceae</taxon>
        <taxon>Enterococcus</taxon>
    </lineage>
</organism>
<dbReference type="PIRSF" id="PIRSF000124">
    <property type="entry name" value="UDPglc_GDPman_dh"/>
    <property type="match status" value="1"/>
</dbReference>
<dbReference type="InterPro" id="IPR001732">
    <property type="entry name" value="UDP-Glc/GDP-Man_DH_N"/>
</dbReference>
<dbReference type="NCBIfam" id="TIGR03026">
    <property type="entry name" value="NDP-sugDHase"/>
    <property type="match status" value="1"/>
</dbReference>
<evidence type="ECO:0000313" key="6">
    <source>
        <dbReference type="EMBL" id="OEH80787.1"/>
    </source>
</evidence>
<reference evidence="6 7" key="1">
    <citation type="submission" date="2016-09" db="EMBL/GenBank/DDBJ databases">
        <authorList>
            <person name="Capua I."/>
            <person name="De Benedictis P."/>
            <person name="Joannis T."/>
            <person name="Lombin L.H."/>
            <person name="Cattoli G."/>
        </authorList>
    </citation>
    <scope>NUCLEOTIDE SEQUENCE [LARGE SCALE GENOMIC DNA]</scope>
    <source>
        <strain evidence="6 7">LMG 25899</strain>
    </source>
</reference>
<dbReference type="GO" id="GO:0051287">
    <property type="term" value="F:NAD binding"/>
    <property type="evidence" value="ECO:0007669"/>
    <property type="project" value="InterPro"/>
</dbReference>
<dbReference type="InterPro" id="IPR008927">
    <property type="entry name" value="6-PGluconate_DH-like_C_sf"/>
</dbReference>
<dbReference type="InterPro" id="IPR017476">
    <property type="entry name" value="UDP-Glc/GDP-Man"/>
</dbReference>
<evidence type="ECO:0000259" key="5">
    <source>
        <dbReference type="SMART" id="SM00984"/>
    </source>
</evidence>
<dbReference type="InterPro" id="IPR036220">
    <property type="entry name" value="UDP-Glc/GDP-Man_DH_C_sf"/>
</dbReference>
<dbReference type="SUPFAM" id="SSF52413">
    <property type="entry name" value="UDP-glucose/GDP-mannose dehydrogenase C-terminal domain"/>
    <property type="match status" value="1"/>
</dbReference>
<dbReference type="Pfam" id="PF03720">
    <property type="entry name" value="UDPG_MGDP_dh_C"/>
    <property type="match status" value="1"/>
</dbReference>
<dbReference type="SMART" id="SM00984">
    <property type="entry name" value="UDPG_MGDP_dh_C"/>
    <property type="match status" value="1"/>
</dbReference>
<dbReference type="InterPro" id="IPR014026">
    <property type="entry name" value="UDP-Glc/GDP-Man_DH_dimer"/>
</dbReference>
<evidence type="ECO:0000313" key="7">
    <source>
        <dbReference type="Proteomes" id="UP000095256"/>
    </source>
</evidence>
<keyword evidence="7" id="KW-1185">Reference proteome</keyword>
<comment type="similarity">
    <text evidence="1 4">Belongs to the UDP-glucose/GDP-mannose dehydrogenase family.</text>
</comment>
<dbReference type="OrthoDB" id="9803238at2"/>
<protein>
    <submittedName>
        <fullName evidence="6">UDP-N-acetyl-D-mannosamine dehydrogenase</fullName>
    </submittedName>
</protein>
<dbReference type="RefSeq" id="WP_069700305.1">
    <property type="nucleotide sequence ID" value="NZ_JAGGMA010000001.1"/>
</dbReference>
<dbReference type="Proteomes" id="UP000095256">
    <property type="component" value="Unassembled WGS sequence"/>
</dbReference>
<dbReference type="AlphaFoldDB" id="A0A1E5KSC6"/>
<evidence type="ECO:0000256" key="2">
    <source>
        <dbReference type="ARBA" id="ARBA00023002"/>
    </source>
</evidence>
<dbReference type="Pfam" id="PF00984">
    <property type="entry name" value="UDPG_MGDP_dh"/>
    <property type="match status" value="1"/>
</dbReference>
<accession>A0A1E5KSC6</accession>
<gene>
    <name evidence="6" type="ORF">BCR26_07245</name>
</gene>
<dbReference type="EMBL" id="MIEK01000081">
    <property type="protein sequence ID" value="OEH80787.1"/>
    <property type="molecule type" value="Genomic_DNA"/>
</dbReference>
<dbReference type="Gene3D" id="3.40.50.720">
    <property type="entry name" value="NAD(P)-binding Rossmann-like Domain"/>
    <property type="match status" value="2"/>
</dbReference>
<dbReference type="Pfam" id="PF03721">
    <property type="entry name" value="UDPG_MGDP_dh_N"/>
    <property type="match status" value="1"/>
</dbReference>
<feature type="domain" description="UDP-glucose/GDP-mannose dehydrogenase C-terminal" evidence="5">
    <location>
        <begin position="308"/>
        <end position="399"/>
    </location>
</feature>
<comment type="caution">
    <text evidence="6">The sequence shown here is derived from an EMBL/GenBank/DDBJ whole genome shotgun (WGS) entry which is preliminary data.</text>
</comment>
<dbReference type="STRING" id="762845.BCR26_07245"/>
<keyword evidence="3" id="KW-0520">NAD</keyword>
<dbReference type="SUPFAM" id="SSF48179">
    <property type="entry name" value="6-phosphogluconate dehydrogenase C-terminal domain-like"/>
    <property type="match status" value="1"/>
</dbReference>
<dbReference type="InterPro" id="IPR014027">
    <property type="entry name" value="UDP-Glc/GDP-Man_DH_C"/>
</dbReference>
<dbReference type="InterPro" id="IPR036291">
    <property type="entry name" value="NAD(P)-bd_dom_sf"/>
</dbReference>
<dbReference type="GO" id="GO:0016616">
    <property type="term" value="F:oxidoreductase activity, acting on the CH-OH group of donors, NAD or NADP as acceptor"/>
    <property type="evidence" value="ECO:0007669"/>
    <property type="project" value="InterPro"/>
</dbReference>
<keyword evidence="2" id="KW-0560">Oxidoreductase</keyword>
<evidence type="ECO:0000256" key="4">
    <source>
        <dbReference type="PIRNR" id="PIRNR000124"/>
    </source>
</evidence>
<sequence>MKLTVLGLGYIGLPTALTFANYGQEVVGVDIDETVIEKLNAGEVHIEEPGLYEIYIDVWQNKRFRASATIEKSDVFIIAVPTPNKHDKYKSCDLGYVEKALISLLPYLEKGNTIIIESTIYPGATEKVLQPIIEAEGYEIGKDIYLAHCPERVLPGNIFRELVENDRIIGGVTEKCTCRVKDIYNLFVRGQLLGASASSAEMSKLMENTFRDVNIALANELVKISDELNLNALEIIDLANKHPRVNIHSPGPGVGGHCLAVDPYFIIAESPQQAQMISKAREINSTMPMFIVDKVKRLMEKSKGNRIALMGLAYKGNVDDVRESPAVKIYQELSNQFTVNVFDPYVKPADCRNDLLKTVSGADLMLILTDHDEFKQFTDEHLKRMNQKIVFDTRNIFPDFSEEVTYYHMGNLPD</sequence>
<proteinExistence type="inferred from homology"/>
<dbReference type="PIRSF" id="PIRSF500136">
    <property type="entry name" value="UDP_ManNAc_DH"/>
    <property type="match status" value="1"/>
</dbReference>
<name>A0A1E5KSC6_9ENTE</name>
<evidence type="ECO:0000256" key="3">
    <source>
        <dbReference type="ARBA" id="ARBA00023027"/>
    </source>
</evidence>
<dbReference type="SUPFAM" id="SSF51735">
    <property type="entry name" value="NAD(P)-binding Rossmann-fold domains"/>
    <property type="match status" value="1"/>
</dbReference>
<dbReference type="GO" id="GO:0000271">
    <property type="term" value="P:polysaccharide biosynthetic process"/>
    <property type="evidence" value="ECO:0007669"/>
    <property type="project" value="InterPro"/>
</dbReference>
<dbReference type="InterPro" id="IPR028359">
    <property type="entry name" value="UDP_ManNAc/GlcNAc_DH"/>
</dbReference>
<dbReference type="PANTHER" id="PTHR43491:SF2">
    <property type="entry name" value="UDP-N-ACETYL-D-MANNOSAMINE DEHYDROGENASE"/>
    <property type="match status" value="1"/>
</dbReference>
<dbReference type="PANTHER" id="PTHR43491">
    <property type="entry name" value="UDP-N-ACETYL-D-MANNOSAMINE DEHYDROGENASE"/>
    <property type="match status" value="1"/>
</dbReference>